<evidence type="ECO:0000259" key="16">
    <source>
        <dbReference type="PROSITE" id="PS50059"/>
    </source>
</evidence>
<evidence type="ECO:0000256" key="3">
    <source>
        <dbReference type="ARBA" id="ARBA00013194"/>
    </source>
</evidence>
<comment type="domain">
    <text evidence="12">Consists of 3 domains; the N-terminus binds the ribosome, the middle domain has PPIase activity, while the C-terminus has intrinsic chaperone activity on its own.</text>
</comment>
<dbReference type="GO" id="GO:0051301">
    <property type="term" value="P:cell division"/>
    <property type="evidence" value="ECO:0007669"/>
    <property type="project" value="UniProtKB-KW"/>
</dbReference>
<dbReference type="InterPro" id="IPR008881">
    <property type="entry name" value="Trigger_fac_ribosome-bd_bac"/>
</dbReference>
<keyword evidence="6 12" id="KW-0132">Cell division</keyword>
<dbReference type="InterPro" id="IPR005215">
    <property type="entry name" value="Trig_fac"/>
</dbReference>
<evidence type="ECO:0000256" key="11">
    <source>
        <dbReference type="ARBA" id="ARBA00029986"/>
    </source>
</evidence>
<keyword evidence="8 12" id="KW-0143">Chaperone</keyword>
<dbReference type="SUPFAM" id="SSF109998">
    <property type="entry name" value="Triger factor/SurA peptide-binding domain-like"/>
    <property type="match status" value="1"/>
</dbReference>
<dbReference type="InterPro" id="IPR001179">
    <property type="entry name" value="PPIase_FKBP_dom"/>
</dbReference>
<dbReference type="Pfam" id="PF05698">
    <property type="entry name" value="Trigger_C"/>
    <property type="match status" value="1"/>
</dbReference>
<feature type="region of interest" description="Disordered" evidence="15">
    <location>
        <begin position="431"/>
        <end position="480"/>
    </location>
</feature>
<evidence type="ECO:0000256" key="2">
    <source>
        <dbReference type="ARBA" id="ARBA00005464"/>
    </source>
</evidence>
<dbReference type="HAMAP" id="MF_00303">
    <property type="entry name" value="Trigger_factor_Tig"/>
    <property type="match status" value="1"/>
</dbReference>
<dbReference type="HOGENOM" id="CLU_033058_2_2_7"/>
<dbReference type="GO" id="GO:0003755">
    <property type="term" value="F:peptidyl-prolyl cis-trans isomerase activity"/>
    <property type="evidence" value="ECO:0007669"/>
    <property type="project" value="UniProtKB-UniRule"/>
</dbReference>
<dbReference type="Gene3D" id="3.10.50.40">
    <property type="match status" value="1"/>
</dbReference>
<dbReference type="Proteomes" id="UP000018731">
    <property type="component" value="Unassembled WGS sequence"/>
</dbReference>
<feature type="compositionally biased region" description="Basic and acidic residues" evidence="15">
    <location>
        <begin position="437"/>
        <end position="459"/>
    </location>
</feature>
<evidence type="ECO:0000256" key="5">
    <source>
        <dbReference type="ARBA" id="ARBA00022490"/>
    </source>
</evidence>
<dbReference type="Gene3D" id="1.10.3120.10">
    <property type="entry name" value="Trigger factor, C-terminal domain"/>
    <property type="match status" value="1"/>
</dbReference>
<comment type="function">
    <text evidence="12">Involved in protein export. Acts as a chaperone by maintaining the newly synthesized protein in an open conformation. Functions as a peptidyl-prolyl cis-trans isomerase.</text>
</comment>
<evidence type="ECO:0000256" key="10">
    <source>
        <dbReference type="ARBA" id="ARBA00023306"/>
    </source>
</evidence>
<dbReference type="PATRIC" id="fig|1357400.3.peg.957"/>
<evidence type="ECO:0000256" key="13">
    <source>
        <dbReference type="PROSITE-ProRule" id="PRU00277"/>
    </source>
</evidence>
<feature type="compositionally biased region" description="Low complexity" evidence="15">
    <location>
        <begin position="460"/>
        <end position="470"/>
    </location>
</feature>
<dbReference type="AlphaFoldDB" id="V8CA57"/>
<evidence type="ECO:0000313" key="17">
    <source>
        <dbReference type="EMBL" id="ETD23947.1"/>
    </source>
</evidence>
<protein>
    <recommendedName>
        <fullName evidence="4 12">Trigger factor</fullName>
        <shortName evidence="12">TF</shortName>
        <ecNumber evidence="3 12">5.2.1.8</ecNumber>
    </recommendedName>
    <alternativeName>
        <fullName evidence="11 12">PPIase</fullName>
    </alternativeName>
</protein>
<name>V8CA57_9HELI</name>
<organism evidence="17 18">
    <name type="scientific">Helicobacter macacae MIT 99-5501</name>
    <dbReference type="NCBI Taxonomy" id="1357400"/>
    <lineage>
        <taxon>Bacteria</taxon>
        <taxon>Pseudomonadati</taxon>
        <taxon>Campylobacterota</taxon>
        <taxon>Epsilonproteobacteria</taxon>
        <taxon>Campylobacterales</taxon>
        <taxon>Helicobacteraceae</taxon>
        <taxon>Helicobacter</taxon>
    </lineage>
</organism>
<dbReference type="InterPro" id="IPR037041">
    <property type="entry name" value="Trigger_fac_C_sf"/>
</dbReference>
<dbReference type="Gene3D" id="3.30.70.1050">
    <property type="entry name" value="Trigger factor ribosome-binding domain"/>
    <property type="match status" value="1"/>
</dbReference>
<feature type="domain" description="PPIase FKBP-type" evidence="16">
    <location>
        <begin position="164"/>
        <end position="246"/>
    </location>
</feature>
<keyword evidence="18" id="KW-1185">Reference proteome</keyword>
<keyword evidence="7 12" id="KW-0697">Rotamase</keyword>
<evidence type="ECO:0000256" key="12">
    <source>
        <dbReference type="HAMAP-Rule" id="MF_00303"/>
    </source>
</evidence>
<evidence type="ECO:0000256" key="8">
    <source>
        <dbReference type="ARBA" id="ARBA00023186"/>
    </source>
</evidence>
<comment type="similarity">
    <text evidence="2 12 14">Belongs to the FKBP-type PPIase family. Tig subfamily.</text>
</comment>
<comment type="catalytic activity">
    <reaction evidence="1 12 13">
        <text>[protein]-peptidylproline (omega=180) = [protein]-peptidylproline (omega=0)</text>
        <dbReference type="Rhea" id="RHEA:16237"/>
        <dbReference type="Rhea" id="RHEA-COMP:10747"/>
        <dbReference type="Rhea" id="RHEA-COMP:10748"/>
        <dbReference type="ChEBI" id="CHEBI:83833"/>
        <dbReference type="ChEBI" id="CHEBI:83834"/>
        <dbReference type="EC" id="5.2.1.8"/>
    </reaction>
</comment>
<dbReference type="RefSeq" id="WP_023927418.1">
    <property type="nucleotide sequence ID" value="NZ_KI669454.1"/>
</dbReference>
<dbReference type="NCBIfam" id="TIGR00115">
    <property type="entry name" value="tig"/>
    <property type="match status" value="1"/>
</dbReference>
<dbReference type="OrthoDB" id="9767721at2"/>
<dbReference type="EMBL" id="AZJI01000004">
    <property type="protein sequence ID" value="ETD23947.1"/>
    <property type="molecule type" value="Genomic_DNA"/>
</dbReference>
<dbReference type="GO" id="GO:0015031">
    <property type="term" value="P:protein transport"/>
    <property type="evidence" value="ECO:0007669"/>
    <property type="project" value="UniProtKB-UniRule"/>
</dbReference>
<dbReference type="SUPFAM" id="SSF54534">
    <property type="entry name" value="FKBP-like"/>
    <property type="match status" value="1"/>
</dbReference>
<proteinExistence type="inferred from homology"/>
<evidence type="ECO:0000256" key="15">
    <source>
        <dbReference type="SAM" id="MobiDB-lite"/>
    </source>
</evidence>
<evidence type="ECO:0000256" key="4">
    <source>
        <dbReference type="ARBA" id="ARBA00016902"/>
    </source>
</evidence>
<keyword evidence="5 12" id="KW-0963">Cytoplasm</keyword>
<dbReference type="InterPro" id="IPR046357">
    <property type="entry name" value="PPIase_dom_sf"/>
</dbReference>
<dbReference type="FunFam" id="3.10.50.40:FF:000001">
    <property type="entry name" value="Trigger factor"/>
    <property type="match status" value="1"/>
</dbReference>
<evidence type="ECO:0000256" key="9">
    <source>
        <dbReference type="ARBA" id="ARBA00023235"/>
    </source>
</evidence>
<evidence type="ECO:0000256" key="7">
    <source>
        <dbReference type="ARBA" id="ARBA00023110"/>
    </source>
</evidence>
<dbReference type="InterPro" id="IPR027304">
    <property type="entry name" value="Trigger_fact/SurA_dom_sf"/>
</dbReference>
<keyword evidence="10 12" id="KW-0131">Cell cycle</keyword>
<reference evidence="17 18" key="1">
    <citation type="journal article" date="2014" name="Genome Announc.">
        <title>Draft genome sequences of six enterohepatic helicobacter species isolated from humans and one from rhesus macaques.</title>
        <authorList>
            <person name="Shen Z."/>
            <person name="Sheh A."/>
            <person name="Young S.K."/>
            <person name="Abouelliel A."/>
            <person name="Ward D.V."/>
            <person name="Earl A.M."/>
            <person name="Fox J.G."/>
        </authorList>
    </citation>
    <scope>NUCLEOTIDE SEQUENCE [LARGE SCALE GENOMIC DNA]</scope>
    <source>
        <strain evidence="17 18">MIT 99-5501</strain>
    </source>
</reference>
<dbReference type="SUPFAM" id="SSF102735">
    <property type="entry name" value="Trigger factor ribosome-binding domain"/>
    <property type="match status" value="1"/>
</dbReference>
<dbReference type="GO" id="GO:0006457">
    <property type="term" value="P:protein folding"/>
    <property type="evidence" value="ECO:0007669"/>
    <property type="project" value="UniProtKB-UniRule"/>
</dbReference>
<dbReference type="PIRSF" id="PIRSF003095">
    <property type="entry name" value="Trigger_factor"/>
    <property type="match status" value="1"/>
</dbReference>
<dbReference type="Pfam" id="PF05697">
    <property type="entry name" value="Trigger_N"/>
    <property type="match status" value="1"/>
</dbReference>
<dbReference type="PROSITE" id="PS50059">
    <property type="entry name" value="FKBP_PPIASE"/>
    <property type="match status" value="1"/>
</dbReference>
<dbReference type="EC" id="5.2.1.8" evidence="3 12"/>
<keyword evidence="9 12" id="KW-0413">Isomerase</keyword>
<dbReference type="InterPro" id="IPR008880">
    <property type="entry name" value="Trigger_fac_C"/>
</dbReference>
<gene>
    <name evidence="12" type="primary">tig</name>
    <name evidence="17" type="ORF">HMPREF2086_00693</name>
</gene>
<comment type="caution">
    <text evidence="17">The sequence shown here is derived from an EMBL/GenBank/DDBJ whole genome shotgun (WGS) entry which is preliminary data.</text>
</comment>
<dbReference type="STRING" id="1357400.HMPREF2086_00693"/>
<dbReference type="eggNOG" id="COG0544">
    <property type="taxonomic scope" value="Bacteria"/>
</dbReference>
<accession>V8CA57</accession>
<feature type="compositionally biased region" description="Basic residues" evidence="15">
    <location>
        <begin position="471"/>
        <end position="480"/>
    </location>
</feature>
<evidence type="ECO:0000256" key="6">
    <source>
        <dbReference type="ARBA" id="ARBA00022618"/>
    </source>
</evidence>
<comment type="subcellular location">
    <subcellularLocation>
        <location evidence="12">Cytoplasm</location>
    </subcellularLocation>
    <text evidence="12">About half TF is bound to the ribosome near the polypeptide exit tunnel while the other half is free in the cytoplasm.</text>
</comment>
<dbReference type="Pfam" id="PF00254">
    <property type="entry name" value="FKBP_C"/>
    <property type="match status" value="1"/>
</dbReference>
<evidence type="ECO:0000256" key="1">
    <source>
        <dbReference type="ARBA" id="ARBA00000971"/>
    </source>
</evidence>
<dbReference type="InterPro" id="IPR036611">
    <property type="entry name" value="Trigger_fac_ribosome-bd_sf"/>
</dbReference>
<sequence>MNIETTKINAANAIAKGKIALKDLESKLESIAQKASKNLKIDGFRKGKVPTHIIKSRYKDSMQQDAERESIQEMLKLALEKLGLKEQNLIGNPVVSKFEKGKDDIEVEIKISIVPEFELGDYESKIPTPKIPTPTEKQIKERLENLASSNAPLIESTSKSVKNDLVANIDFEGFVDGVAFDGGKAEGFDLAIGSGQFIAGFEEALIGAKIGEQKEISVTFPSTYHAPNLAGKPATFKVKINALKEKAKQVIDDALAKKLMGKEDATLKELESSIKDDLTNELKTQHYNEEMKSKFLEALDSGFGFDLPEIIVEQEMDILFRNALSTISQDELKTYQQDAKKAKDKREEYRQEAQSNVKVTFIIDAIAKAQNITIDDREVMNAIYYEALISGQNPKEVLEYYQKNNLLPAIKMSLIENRVLHTLLDKKAGLSKNAESTTKENTKKAESKDSKAKNAESKADSTSSGKSKSTASKHTKSTKA</sequence>
<dbReference type="GO" id="GO:0005737">
    <property type="term" value="C:cytoplasm"/>
    <property type="evidence" value="ECO:0007669"/>
    <property type="project" value="UniProtKB-SubCell"/>
</dbReference>
<evidence type="ECO:0000256" key="14">
    <source>
        <dbReference type="RuleBase" id="RU003914"/>
    </source>
</evidence>
<evidence type="ECO:0000313" key="18">
    <source>
        <dbReference type="Proteomes" id="UP000018731"/>
    </source>
</evidence>